<dbReference type="GO" id="GO:0005737">
    <property type="term" value="C:cytoplasm"/>
    <property type="evidence" value="ECO:0007669"/>
    <property type="project" value="TreeGrafter"/>
</dbReference>
<dbReference type="InterPro" id="IPR006157">
    <property type="entry name" value="FolB_dom"/>
</dbReference>
<accession>A0A443IJW0</accession>
<dbReference type="PANTHER" id="PTHR42844:SF1">
    <property type="entry name" value="DIHYDRONEOPTERIN ALDOLASE 1-RELATED"/>
    <property type="match status" value="1"/>
</dbReference>
<dbReference type="FunFam" id="3.30.1130.10:FF:000003">
    <property type="entry name" value="7,8-dihydroneopterin aldolase"/>
    <property type="match status" value="1"/>
</dbReference>
<dbReference type="EMBL" id="QYTU02000054">
    <property type="protein sequence ID" value="RWR04729.1"/>
    <property type="molecule type" value="Genomic_DNA"/>
</dbReference>
<evidence type="ECO:0000256" key="1">
    <source>
        <dbReference type="ARBA" id="ARBA00001353"/>
    </source>
</evidence>
<dbReference type="Gene3D" id="3.30.1130.10">
    <property type="match status" value="1"/>
</dbReference>
<dbReference type="NCBIfam" id="TIGR00525">
    <property type="entry name" value="folB"/>
    <property type="match status" value="1"/>
</dbReference>
<evidence type="ECO:0000256" key="6">
    <source>
        <dbReference type="RuleBase" id="RU362079"/>
    </source>
</evidence>
<comment type="function">
    <text evidence="6">Catalyzes the conversion of 7,8-dihydroneopterin to 6-hydroxymethyl-7,8-dihydropterin.</text>
</comment>
<comment type="caution">
    <text evidence="8">The sequence shown here is derived from an EMBL/GenBank/DDBJ whole genome shotgun (WGS) entry which is preliminary data.</text>
</comment>
<dbReference type="EC" id="4.1.2.25" evidence="6"/>
<dbReference type="NCBIfam" id="TIGR00526">
    <property type="entry name" value="folB_dom"/>
    <property type="match status" value="1"/>
</dbReference>
<evidence type="ECO:0000256" key="5">
    <source>
        <dbReference type="ARBA" id="ARBA00023239"/>
    </source>
</evidence>
<comment type="similarity">
    <text evidence="3 6">Belongs to the DHNA family.</text>
</comment>
<evidence type="ECO:0000256" key="3">
    <source>
        <dbReference type="ARBA" id="ARBA00005708"/>
    </source>
</evidence>
<evidence type="ECO:0000313" key="9">
    <source>
        <dbReference type="Proteomes" id="UP000273811"/>
    </source>
</evidence>
<evidence type="ECO:0000259" key="7">
    <source>
        <dbReference type="SMART" id="SM00905"/>
    </source>
</evidence>
<reference evidence="8" key="1">
    <citation type="submission" date="2018-12" db="EMBL/GenBank/DDBJ databases">
        <authorList>
            <person name="Sun L."/>
            <person name="Chen Z."/>
        </authorList>
    </citation>
    <scope>NUCLEOTIDE SEQUENCE [LARGE SCALE GENOMIC DNA]</scope>
    <source>
        <strain evidence="8">DSM 16012</strain>
    </source>
</reference>
<gene>
    <name evidence="8" type="primary">folB</name>
    <name evidence="8" type="ORF">D4N35_016520</name>
</gene>
<feature type="domain" description="Dihydroneopterin aldolase/epimerase" evidence="7">
    <location>
        <begin position="13"/>
        <end position="126"/>
    </location>
</feature>
<protein>
    <recommendedName>
        <fullName evidence="6">7,8-dihydroneopterin aldolase</fullName>
        <ecNumber evidence="6">4.1.2.25</ecNumber>
    </recommendedName>
</protein>
<dbReference type="PANTHER" id="PTHR42844">
    <property type="entry name" value="DIHYDRONEOPTERIN ALDOLASE 1-RELATED"/>
    <property type="match status" value="1"/>
</dbReference>
<evidence type="ECO:0000256" key="4">
    <source>
        <dbReference type="ARBA" id="ARBA00022909"/>
    </source>
</evidence>
<dbReference type="Proteomes" id="UP000273811">
    <property type="component" value="Unassembled WGS sequence"/>
</dbReference>
<evidence type="ECO:0000313" key="8">
    <source>
        <dbReference type="EMBL" id="RWR04729.1"/>
    </source>
</evidence>
<dbReference type="GO" id="GO:0046656">
    <property type="term" value="P:folic acid biosynthetic process"/>
    <property type="evidence" value="ECO:0007669"/>
    <property type="project" value="UniProtKB-UniRule"/>
</dbReference>
<organism evidence="8 9">
    <name type="scientific">Siminovitchia fortis</name>
    <dbReference type="NCBI Taxonomy" id="254758"/>
    <lineage>
        <taxon>Bacteria</taxon>
        <taxon>Bacillati</taxon>
        <taxon>Bacillota</taxon>
        <taxon>Bacilli</taxon>
        <taxon>Bacillales</taxon>
        <taxon>Bacillaceae</taxon>
        <taxon>Siminovitchia</taxon>
    </lineage>
</organism>
<dbReference type="SMART" id="SM00905">
    <property type="entry name" value="FolB"/>
    <property type="match status" value="1"/>
</dbReference>
<dbReference type="GO" id="GO:0046654">
    <property type="term" value="P:tetrahydrofolate biosynthetic process"/>
    <property type="evidence" value="ECO:0007669"/>
    <property type="project" value="UniProtKB-UniRule"/>
</dbReference>
<keyword evidence="9" id="KW-1185">Reference proteome</keyword>
<keyword evidence="5 6" id="KW-0456">Lyase</keyword>
<sequence length="130" mass="14926">MSCWKRGSRVDKIYLNEMEFYGYHGVFPEETVLGQRFRVNVVMETDLRAAGRSDDLEKTINYADVYTLCKEIVEGKRFDLVEAVAETIAGDILGRFDSVERVHVKVIKPNPPIKGIYDSVAVEITRDRHE</sequence>
<dbReference type="AlphaFoldDB" id="A0A443IJW0"/>
<dbReference type="OrthoDB" id="9803748at2"/>
<keyword evidence="4 6" id="KW-0289">Folate biosynthesis</keyword>
<dbReference type="SUPFAM" id="SSF55620">
    <property type="entry name" value="Tetrahydrobiopterin biosynthesis enzymes-like"/>
    <property type="match status" value="1"/>
</dbReference>
<dbReference type="UniPathway" id="UPA00077">
    <property type="reaction ID" value="UER00154"/>
</dbReference>
<dbReference type="Pfam" id="PF02152">
    <property type="entry name" value="FolB"/>
    <property type="match status" value="1"/>
</dbReference>
<evidence type="ECO:0000256" key="2">
    <source>
        <dbReference type="ARBA" id="ARBA00005013"/>
    </source>
</evidence>
<dbReference type="InterPro" id="IPR006156">
    <property type="entry name" value="Dihydroneopterin_aldolase"/>
</dbReference>
<name>A0A443IJW0_9BACI</name>
<dbReference type="GO" id="GO:0004150">
    <property type="term" value="F:dihydroneopterin aldolase activity"/>
    <property type="evidence" value="ECO:0007669"/>
    <property type="project" value="UniProtKB-UniRule"/>
</dbReference>
<proteinExistence type="inferred from homology"/>
<dbReference type="InterPro" id="IPR043133">
    <property type="entry name" value="GTP-CH-I_C/QueF"/>
</dbReference>
<comment type="catalytic activity">
    <reaction evidence="1 6">
        <text>7,8-dihydroneopterin = 6-hydroxymethyl-7,8-dihydropterin + glycolaldehyde</text>
        <dbReference type="Rhea" id="RHEA:10540"/>
        <dbReference type="ChEBI" id="CHEBI:17001"/>
        <dbReference type="ChEBI" id="CHEBI:17071"/>
        <dbReference type="ChEBI" id="CHEBI:44841"/>
        <dbReference type="EC" id="4.1.2.25"/>
    </reaction>
</comment>
<dbReference type="CDD" id="cd00534">
    <property type="entry name" value="DHNA_DHNTPE"/>
    <property type="match status" value="1"/>
</dbReference>
<comment type="pathway">
    <text evidence="2 6">Cofactor biosynthesis; tetrahydrofolate biosynthesis; 2-amino-4-hydroxy-6-hydroxymethyl-7,8-dihydropteridine diphosphate from 7,8-dihydroneopterin triphosphate: step 3/4.</text>
</comment>